<sequence length="490" mass="54422">MHTSAILALFFALYCTSLVSQCDMACVNVKQNESGSTSIRLRGSGETFFTPHKSTDAILGYVRIYFGNLPLPLSFVNDNTELAVYTKGSTYIGDALLDVTTFDIKPDGTGFVVPRKPAAASIKIPPLVEFEQQTEDKVTINLRVEWTDVINKIVIELPNHANNNPSTPPQSITSTFMSTKLISLTEVNETATTSAIPTASVYESSTVTAKVSWIVIGAVVGCIFVIIIIAAVVGAVYTIRRIRRKRSDTGLLQTPTTRVTYPSNEIHRFNIPIDPKSKITDHGINFNDNQAVVPAYPEEIREFENAEQKKKDQMYPNHSNNNASTPPKSTTSTVMFTGVINYTEQFLTATSNVSWIVIGAVVGCVVVNIVMAAVIEAVYAIRRIRRKRSATGLLQTPTTRVTYPSNKIHRFNIPIDPNSRITDHGINFNDYLAVVPAYPEEIREFENAEQKKKDEMYVGFLERIHAAERTENRGSKCKLNVSVLCYLRII</sequence>
<feature type="signal peptide" evidence="3">
    <location>
        <begin position="1"/>
        <end position="21"/>
    </location>
</feature>
<proteinExistence type="predicted"/>
<evidence type="ECO:0000256" key="2">
    <source>
        <dbReference type="SAM" id="Phobius"/>
    </source>
</evidence>
<feature type="transmembrane region" description="Helical" evidence="2">
    <location>
        <begin position="355"/>
        <end position="381"/>
    </location>
</feature>
<keyword evidence="2" id="KW-0812">Transmembrane</keyword>
<organism evidence="4 5">
    <name type="scientific">Panagrellus redivivus</name>
    <name type="common">Microworm</name>
    <dbReference type="NCBI Taxonomy" id="6233"/>
    <lineage>
        <taxon>Eukaryota</taxon>
        <taxon>Metazoa</taxon>
        <taxon>Ecdysozoa</taxon>
        <taxon>Nematoda</taxon>
        <taxon>Chromadorea</taxon>
        <taxon>Rhabditida</taxon>
        <taxon>Tylenchina</taxon>
        <taxon>Panagrolaimomorpha</taxon>
        <taxon>Panagrolaimoidea</taxon>
        <taxon>Panagrolaimidae</taxon>
        <taxon>Panagrellus</taxon>
    </lineage>
</organism>
<reference evidence="5" key="2">
    <citation type="submission" date="2020-10" db="UniProtKB">
        <authorList>
            <consortium name="WormBaseParasite"/>
        </authorList>
    </citation>
    <scope>IDENTIFICATION</scope>
</reference>
<evidence type="ECO:0000256" key="1">
    <source>
        <dbReference type="SAM" id="MobiDB-lite"/>
    </source>
</evidence>
<keyword evidence="3" id="KW-0732">Signal</keyword>
<accession>A0A7E4VVB4</accession>
<dbReference type="WBParaSite" id="Pan_g3537.t1">
    <property type="protein sequence ID" value="Pan_g3537.t1"/>
    <property type="gene ID" value="Pan_g3537"/>
</dbReference>
<dbReference type="Proteomes" id="UP000492821">
    <property type="component" value="Unassembled WGS sequence"/>
</dbReference>
<keyword evidence="2" id="KW-1133">Transmembrane helix</keyword>
<protein>
    <submittedName>
        <fullName evidence="5">Cadherin domain-containing protein</fullName>
    </submittedName>
</protein>
<evidence type="ECO:0000256" key="3">
    <source>
        <dbReference type="SAM" id="SignalP"/>
    </source>
</evidence>
<evidence type="ECO:0000313" key="5">
    <source>
        <dbReference type="WBParaSite" id="Pan_g3537.t1"/>
    </source>
</evidence>
<evidence type="ECO:0000313" key="4">
    <source>
        <dbReference type="Proteomes" id="UP000492821"/>
    </source>
</evidence>
<dbReference type="AlphaFoldDB" id="A0A7E4VVB4"/>
<reference evidence="4" key="1">
    <citation type="journal article" date="2013" name="Genetics">
        <title>The draft genome and transcriptome of Panagrellus redivivus are shaped by the harsh demands of a free-living lifestyle.</title>
        <authorList>
            <person name="Srinivasan J."/>
            <person name="Dillman A.R."/>
            <person name="Macchietto M.G."/>
            <person name="Heikkinen L."/>
            <person name="Lakso M."/>
            <person name="Fracchia K.M."/>
            <person name="Antoshechkin I."/>
            <person name="Mortazavi A."/>
            <person name="Wong G."/>
            <person name="Sternberg P.W."/>
        </authorList>
    </citation>
    <scope>NUCLEOTIDE SEQUENCE [LARGE SCALE GENOMIC DNA]</scope>
    <source>
        <strain evidence="4">MT8872</strain>
    </source>
</reference>
<feature type="transmembrane region" description="Helical" evidence="2">
    <location>
        <begin position="213"/>
        <end position="237"/>
    </location>
</feature>
<keyword evidence="4" id="KW-1185">Reference proteome</keyword>
<feature type="region of interest" description="Disordered" evidence="1">
    <location>
        <begin position="307"/>
        <end position="329"/>
    </location>
</feature>
<name>A0A7E4VVB4_PANRE</name>
<feature type="compositionally biased region" description="Polar residues" evidence="1">
    <location>
        <begin position="316"/>
        <end position="329"/>
    </location>
</feature>
<feature type="chain" id="PRO_5028870690" evidence="3">
    <location>
        <begin position="22"/>
        <end position="490"/>
    </location>
</feature>
<keyword evidence="2" id="KW-0472">Membrane</keyword>